<dbReference type="KEGG" id="bgh:BDBG_03476"/>
<protein>
    <submittedName>
        <fullName evidence="1">Uncharacterized protein</fullName>
    </submittedName>
</protein>
<dbReference type="RefSeq" id="XP_031577765.1">
    <property type="nucleotide sequence ID" value="XM_031721267.1"/>
</dbReference>
<accession>A0A179UHE7</accession>
<organism evidence="1 2">
    <name type="scientific">Blastomyces gilchristii (strain SLH14081)</name>
    <name type="common">Blastomyces dermatitidis</name>
    <dbReference type="NCBI Taxonomy" id="559298"/>
    <lineage>
        <taxon>Eukaryota</taxon>
        <taxon>Fungi</taxon>
        <taxon>Dikarya</taxon>
        <taxon>Ascomycota</taxon>
        <taxon>Pezizomycotina</taxon>
        <taxon>Eurotiomycetes</taxon>
        <taxon>Eurotiomycetidae</taxon>
        <taxon>Onygenales</taxon>
        <taxon>Ajellomycetaceae</taxon>
        <taxon>Blastomyces</taxon>
    </lineage>
</organism>
<dbReference type="VEuPathDB" id="FungiDB:BDBG_03476"/>
<evidence type="ECO:0000313" key="1">
    <source>
        <dbReference type="EMBL" id="OAT07414.1"/>
    </source>
</evidence>
<dbReference type="Proteomes" id="UP000002038">
    <property type="component" value="Unassembled WGS sequence"/>
</dbReference>
<evidence type="ECO:0000313" key="2">
    <source>
        <dbReference type="Proteomes" id="UP000002038"/>
    </source>
</evidence>
<proteinExistence type="predicted"/>
<dbReference type="AlphaFoldDB" id="A0A179UHE7"/>
<dbReference type="EMBL" id="GG657452">
    <property type="protein sequence ID" value="OAT07414.1"/>
    <property type="molecule type" value="Genomic_DNA"/>
</dbReference>
<reference evidence="2" key="1">
    <citation type="journal article" date="2015" name="PLoS Genet.">
        <title>The dynamic genome and transcriptome of the human fungal pathogen Blastomyces and close relative Emmonsia.</title>
        <authorList>
            <person name="Munoz J.F."/>
            <person name="Gauthier G.M."/>
            <person name="Desjardins C.A."/>
            <person name="Gallo J.E."/>
            <person name="Holder J."/>
            <person name="Sullivan T.D."/>
            <person name="Marty A.J."/>
            <person name="Carmen J.C."/>
            <person name="Chen Z."/>
            <person name="Ding L."/>
            <person name="Gujja S."/>
            <person name="Magrini V."/>
            <person name="Misas E."/>
            <person name="Mitreva M."/>
            <person name="Priest M."/>
            <person name="Saif S."/>
            <person name="Whiston E.A."/>
            <person name="Young S."/>
            <person name="Zeng Q."/>
            <person name="Goldman W.E."/>
            <person name="Mardis E.R."/>
            <person name="Taylor J.W."/>
            <person name="McEwen J.G."/>
            <person name="Clay O.K."/>
            <person name="Klein B.S."/>
            <person name="Cuomo C.A."/>
        </authorList>
    </citation>
    <scope>NUCLEOTIDE SEQUENCE [LARGE SCALE GENOMIC DNA]</scope>
    <source>
        <strain evidence="2">SLH14081</strain>
    </source>
</reference>
<gene>
    <name evidence="1" type="ORF">BDBG_03476</name>
</gene>
<name>A0A179UHE7_BLAGS</name>
<keyword evidence="2" id="KW-1185">Reference proteome</keyword>
<sequence>MSADIYLRYGLGYTVRTQQTCILYWRECNHSHCICRFPPLFLTLLNHLHTSAGRWQVIIIIIIMLKDLEGRESDQQVDRQPSTVPRQMDEVFMTAGNAGLKETLRIHLNAAECVFFYCSSL</sequence>
<dbReference type="GeneID" id="42528069"/>